<reference evidence="1" key="1">
    <citation type="submission" date="2023-07" db="EMBL/GenBank/DDBJ databases">
        <title>Black Yeasts Isolated from many extreme environments.</title>
        <authorList>
            <person name="Coleine C."/>
            <person name="Stajich J.E."/>
            <person name="Selbmann L."/>
        </authorList>
    </citation>
    <scope>NUCLEOTIDE SEQUENCE</scope>
    <source>
        <strain evidence="1">CCFEE 5714</strain>
    </source>
</reference>
<dbReference type="Proteomes" id="UP001281147">
    <property type="component" value="Unassembled WGS sequence"/>
</dbReference>
<sequence>MALVKGGFQRLLQTLLYGLLFLCAAIILGIYSYFLSVLADRNLRIPTWEKAVEGISGAAVLYLICAVVFTCILGGVSFFAFLAIVLDVLFFAGMIAIAVMTRDGADSCKGNVQTPLGNGAASQDNNFGTNGFGGDQGENITNSAHLGLACRLNTVVFAVSIIAALLFLVTAAMQVLLVRHHKKEKRYGPSPSNNYTSGYGSKRKFGFGRKKAANSTTTKDPEAGNGEMAPVQDTPYHNTHTHNTHSGYYTAPTGTAASNPYGYNSANTNTATNY</sequence>
<name>A0ACC3MM60_9PEZI</name>
<keyword evidence="2" id="KW-1185">Reference proteome</keyword>
<organism evidence="1 2">
    <name type="scientific">Vermiconidia calcicola</name>
    <dbReference type="NCBI Taxonomy" id="1690605"/>
    <lineage>
        <taxon>Eukaryota</taxon>
        <taxon>Fungi</taxon>
        <taxon>Dikarya</taxon>
        <taxon>Ascomycota</taxon>
        <taxon>Pezizomycotina</taxon>
        <taxon>Dothideomycetes</taxon>
        <taxon>Dothideomycetidae</taxon>
        <taxon>Mycosphaerellales</taxon>
        <taxon>Extremaceae</taxon>
        <taxon>Vermiconidia</taxon>
    </lineage>
</organism>
<accession>A0ACC3MM60</accession>
<evidence type="ECO:0000313" key="2">
    <source>
        <dbReference type="Proteomes" id="UP001281147"/>
    </source>
</evidence>
<dbReference type="EMBL" id="JAUTXU010000204">
    <property type="protein sequence ID" value="KAK3698939.1"/>
    <property type="molecule type" value="Genomic_DNA"/>
</dbReference>
<proteinExistence type="predicted"/>
<gene>
    <name evidence="1" type="ORF">LTR37_016726</name>
</gene>
<evidence type="ECO:0000313" key="1">
    <source>
        <dbReference type="EMBL" id="KAK3698939.1"/>
    </source>
</evidence>
<comment type="caution">
    <text evidence="1">The sequence shown here is derived from an EMBL/GenBank/DDBJ whole genome shotgun (WGS) entry which is preliminary data.</text>
</comment>
<protein>
    <submittedName>
        <fullName evidence="1">Uncharacterized protein</fullName>
    </submittedName>
</protein>